<evidence type="ECO:0000256" key="4">
    <source>
        <dbReference type="PROSITE-ProRule" id="PRU00175"/>
    </source>
</evidence>
<evidence type="ECO:0000256" key="5">
    <source>
        <dbReference type="SAM" id="Phobius"/>
    </source>
</evidence>
<keyword evidence="1" id="KW-0479">Metal-binding</keyword>
<dbReference type="PANTHER" id="PTHR22763">
    <property type="entry name" value="RING ZINC FINGER PROTEIN"/>
    <property type="match status" value="1"/>
</dbReference>
<sequence>MAYVRFYVFVPMAFALGFLCFGARYLYWKWLRHRNRREEFEFSPGRMRDAFLMELGGIQADGSGSGAVEVTQEVVEKGLVDMSDKEFDLKEIKDDVCSICLEDFVIAKDSSETIFIAPPCKHAYHVHCLSKWVYTRGDAQCPICKTPFVSFTKDEPDTPLHTIARTQPETEEDIPTVSTLARNSSETHTETIDAVMNDTTHSGTVEVNIGPT</sequence>
<dbReference type="InterPro" id="IPR013083">
    <property type="entry name" value="Znf_RING/FYVE/PHD"/>
</dbReference>
<dbReference type="SMART" id="SM00184">
    <property type="entry name" value="RING"/>
    <property type="match status" value="1"/>
</dbReference>
<dbReference type="InterPro" id="IPR011016">
    <property type="entry name" value="Znf_RING-CH"/>
</dbReference>
<dbReference type="GO" id="GO:0012505">
    <property type="term" value="C:endomembrane system"/>
    <property type="evidence" value="ECO:0007669"/>
    <property type="project" value="TreeGrafter"/>
</dbReference>
<organism evidence="7 8">
    <name type="scientific">Rhodosorus marinus</name>
    <dbReference type="NCBI Taxonomy" id="101924"/>
    <lineage>
        <taxon>Eukaryota</taxon>
        <taxon>Rhodophyta</taxon>
        <taxon>Stylonematophyceae</taxon>
        <taxon>Stylonematales</taxon>
        <taxon>Stylonemataceae</taxon>
        <taxon>Rhodosorus</taxon>
    </lineage>
</organism>
<dbReference type="AlphaFoldDB" id="A0AAV8UFR6"/>
<keyword evidence="5" id="KW-0472">Membrane</keyword>
<evidence type="ECO:0000256" key="2">
    <source>
        <dbReference type="ARBA" id="ARBA00022771"/>
    </source>
</evidence>
<dbReference type="Pfam" id="PF13639">
    <property type="entry name" value="zf-RING_2"/>
    <property type="match status" value="1"/>
</dbReference>
<dbReference type="Proteomes" id="UP001157974">
    <property type="component" value="Unassembled WGS sequence"/>
</dbReference>
<evidence type="ECO:0000259" key="6">
    <source>
        <dbReference type="PROSITE" id="PS50089"/>
    </source>
</evidence>
<protein>
    <recommendedName>
        <fullName evidence="6">RING-type domain-containing protein</fullName>
    </recommendedName>
</protein>
<dbReference type="GO" id="GO:0061630">
    <property type="term" value="F:ubiquitin protein ligase activity"/>
    <property type="evidence" value="ECO:0007669"/>
    <property type="project" value="TreeGrafter"/>
</dbReference>
<keyword evidence="5" id="KW-0812">Transmembrane</keyword>
<dbReference type="SUPFAM" id="SSF57850">
    <property type="entry name" value="RING/U-box"/>
    <property type="match status" value="1"/>
</dbReference>
<feature type="domain" description="RING-type" evidence="6">
    <location>
        <begin position="97"/>
        <end position="145"/>
    </location>
</feature>
<dbReference type="Gene3D" id="3.30.40.10">
    <property type="entry name" value="Zinc/RING finger domain, C3HC4 (zinc finger)"/>
    <property type="match status" value="1"/>
</dbReference>
<evidence type="ECO:0000313" key="8">
    <source>
        <dbReference type="Proteomes" id="UP001157974"/>
    </source>
</evidence>
<dbReference type="SMART" id="SM00744">
    <property type="entry name" value="RINGv"/>
    <property type="match status" value="1"/>
</dbReference>
<keyword evidence="5" id="KW-1133">Transmembrane helix</keyword>
<dbReference type="PANTHER" id="PTHR22763:SF162">
    <property type="entry name" value="TRANSMEMBRANE E3 UBIQUITIN-PROTEIN LIGASE 1"/>
    <property type="match status" value="1"/>
</dbReference>
<name>A0AAV8UFR6_9RHOD</name>
<dbReference type="GO" id="GO:0043161">
    <property type="term" value="P:proteasome-mediated ubiquitin-dependent protein catabolic process"/>
    <property type="evidence" value="ECO:0007669"/>
    <property type="project" value="TreeGrafter"/>
</dbReference>
<proteinExistence type="predicted"/>
<accession>A0AAV8UFR6</accession>
<dbReference type="InterPro" id="IPR050731">
    <property type="entry name" value="HRD1_E3_ubiq-ligases"/>
</dbReference>
<keyword evidence="2 4" id="KW-0863">Zinc-finger</keyword>
<dbReference type="InterPro" id="IPR001841">
    <property type="entry name" value="Znf_RING"/>
</dbReference>
<keyword evidence="8" id="KW-1185">Reference proteome</keyword>
<gene>
    <name evidence="7" type="ORF">NDN08_007178</name>
</gene>
<evidence type="ECO:0000313" key="7">
    <source>
        <dbReference type="EMBL" id="KAJ8901330.1"/>
    </source>
</evidence>
<reference evidence="7 8" key="1">
    <citation type="journal article" date="2023" name="Nat. Commun.">
        <title>Origin of minicircular mitochondrial genomes in red algae.</title>
        <authorList>
            <person name="Lee Y."/>
            <person name="Cho C.H."/>
            <person name="Lee Y.M."/>
            <person name="Park S.I."/>
            <person name="Yang J.H."/>
            <person name="West J.A."/>
            <person name="Bhattacharya D."/>
            <person name="Yoon H.S."/>
        </authorList>
    </citation>
    <scope>NUCLEOTIDE SEQUENCE [LARGE SCALE GENOMIC DNA]</scope>
    <source>
        <strain evidence="7 8">CCMP1338</strain>
        <tissue evidence="7">Whole cell</tissue>
    </source>
</reference>
<keyword evidence="3" id="KW-0862">Zinc</keyword>
<evidence type="ECO:0000256" key="1">
    <source>
        <dbReference type="ARBA" id="ARBA00022723"/>
    </source>
</evidence>
<feature type="transmembrane region" description="Helical" evidence="5">
    <location>
        <begin position="6"/>
        <end position="27"/>
    </location>
</feature>
<dbReference type="PROSITE" id="PS50089">
    <property type="entry name" value="ZF_RING_2"/>
    <property type="match status" value="1"/>
</dbReference>
<dbReference type="GO" id="GO:0008270">
    <property type="term" value="F:zinc ion binding"/>
    <property type="evidence" value="ECO:0007669"/>
    <property type="project" value="UniProtKB-KW"/>
</dbReference>
<evidence type="ECO:0000256" key="3">
    <source>
        <dbReference type="ARBA" id="ARBA00022833"/>
    </source>
</evidence>
<comment type="caution">
    <text evidence="7">The sequence shown here is derived from an EMBL/GenBank/DDBJ whole genome shotgun (WGS) entry which is preliminary data.</text>
</comment>
<dbReference type="EMBL" id="JAMWBK010000011">
    <property type="protein sequence ID" value="KAJ8901330.1"/>
    <property type="molecule type" value="Genomic_DNA"/>
</dbReference>